<evidence type="ECO:0000313" key="1">
    <source>
        <dbReference type="EMBL" id="KAJ9080628.1"/>
    </source>
</evidence>
<dbReference type="Proteomes" id="UP001165960">
    <property type="component" value="Unassembled WGS sequence"/>
</dbReference>
<name>A0ACC2U1B5_9FUNG</name>
<organism evidence="1 2">
    <name type="scientific">Entomophthora muscae</name>
    <dbReference type="NCBI Taxonomy" id="34485"/>
    <lineage>
        <taxon>Eukaryota</taxon>
        <taxon>Fungi</taxon>
        <taxon>Fungi incertae sedis</taxon>
        <taxon>Zoopagomycota</taxon>
        <taxon>Entomophthoromycotina</taxon>
        <taxon>Entomophthoromycetes</taxon>
        <taxon>Entomophthorales</taxon>
        <taxon>Entomophthoraceae</taxon>
        <taxon>Entomophthora</taxon>
    </lineage>
</organism>
<evidence type="ECO:0000313" key="2">
    <source>
        <dbReference type="Proteomes" id="UP001165960"/>
    </source>
</evidence>
<protein>
    <submittedName>
        <fullName evidence="1">Uncharacterized protein</fullName>
    </submittedName>
</protein>
<accession>A0ACC2U1B5</accession>
<gene>
    <name evidence="1" type="ORF">DSO57_1022901</name>
</gene>
<sequence length="75" mass="7981">MLVVSKQASASLVPTCQSQRLNLLPDTHLGYCPPPTPSNQEQGPTPVNQGFSAIPGRQEHLLTPTNGDLGPRTYG</sequence>
<proteinExistence type="predicted"/>
<comment type="caution">
    <text evidence="1">The sequence shown here is derived from an EMBL/GenBank/DDBJ whole genome shotgun (WGS) entry which is preliminary data.</text>
</comment>
<reference evidence="1" key="1">
    <citation type="submission" date="2022-04" db="EMBL/GenBank/DDBJ databases">
        <title>Genome of the entomopathogenic fungus Entomophthora muscae.</title>
        <authorList>
            <person name="Elya C."/>
            <person name="Lovett B.R."/>
            <person name="Lee E."/>
            <person name="Macias A.M."/>
            <person name="Hajek A.E."/>
            <person name="De Bivort B.L."/>
            <person name="Kasson M.T."/>
            <person name="De Fine Licht H.H."/>
            <person name="Stajich J.E."/>
        </authorList>
    </citation>
    <scope>NUCLEOTIDE SEQUENCE</scope>
    <source>
        <strain evidence="1">Berkeley</strain>
    </source>
</reference>
<dbReference type="EMBL" id="QTSX02001537">
    <property type="protein sequence ID" value="KAJ9080628.1"/>
    <property type="molecule type" value="Genomic_DNA"/>
</dbReference>
<keyword evidence="2" id="KW-1185">Reference proteome</keyword>